<comment type="caution">
    <text evidence="1">The sequence shown here is derived from an EMBL/GenBank/DDBJ whole genome shotgun (WGS) entry which is preliminary data.</text>
</comment>
<protein>
    <submittedName>
        <fullName evidence="1">Uncharacterized protein</fullName>
    </submittedName>
</protein>
<keyword evidence="2" id="KW-1185">Reference proteome</keyword>
<dbReference type="RefSeq" id="WP_379816969.1">
    <property type="nucleotide sequence ID" value="NZ_JBHUDZ010000007.1"/>
</dbReference>
<reference evidence="2" key="1">
    <citation type="journal article" date="2019" name="Int. J. Syst. Evol. Microbiol.">
        <title>The Global Catalogue of Microorganisms (GCM) 10K type strain sequencing project: providing services to taxonomists for standard genome sequencing and annotation.</title>
        <authorList>
            <consortium name="The Broad Institute Genomics Platform"/>
            <consortium name="The Broad Institute Genome Sequencing Center for Infectious Disease"/>
            <person name="Wu L."/>
            <person name="Ma J."/>
        </authorList>
    </citation>
    <scope>NUCLEOTIDE SEQUENCE [LARGE SCALE GENOMIC DNA]</scope>
    <source>
        <strain evidence="2">CCUG 70865</strain>
    </source>
</reference>
<evidence type="ECO:0000313" key="1">
    <source>
        <dbReference type="EMBL" id="MFD1602775.1"/>
    </source>
</evidence>
<name>A0ABW4HC60_9FLAO</name>
<accession>A0ABW4HC60</accession>
<dbReference type="EMBL" id="JBHUDZ010000007">
    <property type="protein sequence ID" value="MFD1602775.1"/>
    <property type="molecule type" value="Genomic_DNA"/>
</dbReference>
<evidence type="ECO:0000313" key="2">
    <source>
        <dbReference type="Proteomes" id="UP001597138"/>
    </source>
</evidence>
<sequence length="192" mass="22619">MNINELVSDFITAQKIDTIITYKKITPERTLIIVEPPSDEKYTCFDDLVNLPVYVFWKKEGRFFLTKINYCYEYSIITLENNTFWTIYFSNKKTIDNEKVEPFEYFAIEKSKKKKYAVGMSNSTFQKLSVIINGDKTEKLFDNFDLQKESEGLININYKSNNSLQSKKIIDILEKITSEAEKNNTFKQIKSR</sequence>
<dbReference type="Proteomes" id="UP001597138">
    <property type="component" value="Unassembled WGS sequence"/>
</dbReference>
<organism evidence="1 2">
    <name type="scientific">Flavobacterium artemisiae</name>
    <dbReference type="NCBI Taxonomy" id="2126556"/>
    <lineage>
        <taxon>Bacteria</taxon>
        <taxon>Pseudomonadati</taxon>
        <taxon>Bacteroidota</taxon>
        <taxon>Flavobacteriia</taxon>
        <taxon>Flavobacteriales</taxon>
        <taxon>Flavobacteriaceae</taxon>
        <taxon>Flavobacterium</taxon>
    </lineage>
</organism>
<gene>
    <name evidence="1" type="ORF">ACFSC2_08505</name>
</gene>
<proteinExistence type="predicted"/>